<gene>
    <name evidence="2" type="ORF">FHS03_002910</name>
</gene>
<keyword evidence="3" id="KW-1185">Reference proteome</keyword>
<keyword evidence="1" id="KW-0732">Signal</keyword>
<proteinExistence type="predicted"/>
<reference evidence="2 3" key="1">
    <citation type="submission" date="2020-08" db="EMBL/GenBank/DDBJ databases">
        <title>Genomic Encyclopedia of Type Strains, Phase III (KMG-III): the genomes of soil and plant-associated and newly described type strains.</title>
        <authorList>
            <person name="Whitman W."/>
        </authorList>
    </citation>
    <scope>NUCLEOTIDE SEQUENCE [LARGE SCALE GENOMIC DNA]</scope>
    <source>
        <strain evidence="2 3">CECT 8897</strain>
    </source>
</reference>
<sequence>MKQLAALALTALSMSGCAIHQTVRPVESFTGKQICLIENSSVRVGFVESYKRALESKGYIVRRLPSSASITECPATSTYNALWRWDLALYMAYADIRVYREGKLIGEAKYDSQSGGMNTGKWIDADKKIVELVHQLFPGGAGL</sequence>
<feature type="signal peptide" evidence="1">
    <location>
        <begin position="1"/>
        <end position="20"/>
    </location>
</feature>
<organism evidence="2 3">
    <name type="scientific">Pseudoduganella violacea</name>
    <dbReference type="NCBI Taxonomy" id="1715466"/>
    <lineage>
        <taxon>Bacteria</taxon>
        <taxon>Pseudomonadati</taxon>
        <taxon>Pseudomonadota</taxon>
        <taxon>Betaproteobacteria</taxon>
        <taxon>Burkholderiales</taxon>
        <taxon>Oxalobacteraceae</taxon>
        <taxon>Telluria group</taxon>
        <taxon>Pseudoduganella</taxon>
    </lineage>
</organism>
<evidence type="ECO:0000313" key="3">
    <source>
        <dbReference type="Proteomes" id="UP000541535"/>
    </source>
</evidence>
<accession>A0A7W5FUE7</accession>
<evidence type="ECO:0008006" key="4">
    <source>
        <dbReference type="Google" id="ProtNLM"/>
    </source>
</evidence>
<dbReference type="NCBIfam" id="NF040519">
    <property type="entry name" value="Sbal_3080_fam"/>
    <property type="match status" value="1"/>
</dbReference>
<protein>
    <recommendedName>
        <fullName evidence="4">Lipoprotein</fullName>
    </recommendedName>
</protein>
<dbReference type="Proteomes" id="UP000541535">
    <property type="component" value="Unassembled WGS sequence"/>
</dbReference>
<comment type="caution">
    <text evidence="2">The sequence shown here is derived from an EMBL/GenBank/DDBJ whole genome shotgun (WGS) entry which is preliminary data.</text>
</comment>
<dbReference type="AlphaFoldDB" id="A0A7W5FUE7"/>
<evidence type="ECO:0000313" key="2">
    <source>
        <dbReference type="EMBL" id="MBB3119855.1"/>
    </source>
</evidence>
<dbReference type="EMBL" id="JACHXD010000007">
    <property type="protein sequence ID" value="MBB3119855.1"/>
    <property type="molecule type" value="Genomic_DNA"/>
</dbReference>
<feature type="chain" id="PRO_5031550028" description="Lipoprotein" evidence="1">
    <location>
        <begin position="21"/>
        <end position="143"/>
    </location>
</feature>
<name>A0A7W5FUE7_9BURK</name>
<dbReference type="PROSITE" id="PS51257">
    <property type="entry name" value="PROKAR_LIPOPROTEIN"/>
    <property type="match status" value="1"/>
</dbReference>
<evidence type="ECO:0000256" key="1">
    <source>
        <dbReference type="SAM" id="SignalP"/>
    </source>
</evidence>
<dbReference type="RefSeq" id="WP_183441657.1">
    <property type="nucleotide sequence ID" value="NZ_JACHXD010000007.1"/>
</dbReference>